<dbReference type="InterPro" id="IPR056823">
    <property type="entry name" value="TEN-like_YD-shell"/>
</dbReference>
<dbReference type="InterPro" id="IPR036844">
    <property type="entry name" value="Hint_dom_sf"/>
</dbReference>
<dbReference type="RefSeq" id="WP_373868901.1">
    <property type="nucleotide sequence ID" value="NZ_BMQD01000045.1"/>
</dbReference>
<dbReference type="InterPro" id="IPR050708">
    <property type="entry name" value="T6SS_VgrG/RHS"/>
</dbReference>
<evidence type="ECO:0000256" key="1">
    <source>
        <dbReference type="ARBA" id="ARBA00022737"/>
    </source>
</evidence>
<keyword evidence="1" id="KW-0677">Repeat</keyword>
<dbReference type="EMBL" id="BMQD01000045">
    <property type="protein sequence ID" value="GGK99078.1"/>
    <property type="molecule type" value="Genomic_DNA"/>
</dbReference>
<evidence type="ECO:0000313" key="3">
    <source>
        <dbReference type="EMBL" id="GGK99078.1"/>
    </source>
</evidence>
<dbReference type="NCBIfam" id="TIGR01643">
    <property type="entry name" value="YD_repeat_2x"/>
    <property type="match status" value="1"/>
</dbReference>
<evidence type="ECO:0000313" key="4">
    <source>
        <dbReference type="Proteomes" id="UP000627984"/>
    </source>
</evidence>
<dbReference type="Gene3D" id="2.180.10.10">
    <property type="entry name" value="RHS repeat-associated core"/>
    <property type="match status" value="2"/>
</dbReference>
<dbReference type="SUPFAM" id="SSF51294">
    <property type="entry name" value="Hedgehog/intein (Hint) domain"/>
    <property type="match status" value="1"/>
</dbReference>
<dbReference type="Pfam" id="PF25023">
    <property type="entry name" value="TEN_YD-shell"/>
    <property type="match status" value="1"/>
</dbReference>
<dbReference type="SMART" id="SM00306">
    <property type="entry name" value="HintN"/>
    <property type="match status" value="1"/>
</dbReference>
<gene>
    <name evidence="3" type="ORF">GCM10010126_68130</name>
</gene>
<protein>
    <submittedName>
        <fullName evidence="3">Type IV secretion protein Rhs</fullName>
    </submittedName>
</protein>
<organism evidence="3 4">
    <name type="scientific">Planomonospora parontospora</name>
    <dbReference type="NCBI Taxonomy" id="58119"/>
    <lineage>
        <taxon>Bacteria</taxon>
        <taxon>Bacillati</taxon>
        <taxon>Actinomycetota</taxon>
        <taxon>Actinomycetes</taxon>
        <taxon>Streptosporangiales</taxon>
        <taxon>Streptosporangiaceae</taxon>
        <taxon>Planomonospora</taxon>
    </lineage>
</organism>
<dbReference type="InterPro" id="IPR006530">
    <property type="entry name" value="YD"/>
</dbReference>
<proteinExistence type="predicted"/>
<dbReference type="Pfam" id="PF07591">
    <property type="entry name" value="PT-HINT"/>
    <property type="match status" value="1"/>
</dbReference>
<dbReference type="InterPro" id="IPR031325">
    <property type="entry name" value="RHS_repeat"/>
</dbReference>
<dbReference type="Pfam" id="PF05593">
    <property type="entry name" value="RHS_repeat"/>
    <property type="match status" value="1"/>
</dbReference>
<dbReference type="PANTHER" id="PTHR32305">
    <property type="match status" value="1"/>
</dbReference>
<dbReference type="CDD" id="cd00081">
    <property type="entry name" value="Hint"/>
    <property type="match status" value="1"/>
</dbReference>
<reference evidence="3" key="1">
    <citation type="journal article" date="2014" name="Int. J. Syst. Evol. Microbiol.">
        <title>Complete genome sequence of Corynebacterium casei LMG S-19264T (=DSM 44701T), isolated from a smear-ripened cheese.</title>
        <authorList>
            <consortium name="US DOE Joint Genome Institute (JGI-PGF)"/>
            <person name="Walter F."/>
            <person name="Albersmeier A."/>
            <person name="Kalinowski J."/>
            <person name="Ruckert C."/>
        </authorList>
    </citation>
    <scope>NUCLEOTIDE SEQUENCE</scope>
    <source>
        <strain evidence="3">JCM 3093</strain>
    </source>
</reference>
<reference evidence="3" key="2">
    <citation type="submission" date="2022-09" db="EMBL/GenBank/DDBJ databases">
        <authorList>
            <person name="Sun Q."/>
            <person name="Ohkuma M."/>
        </authorList>
    </citation>
    <scope>NUCLEOTIDE SEQUENCE</scope>
    <source>
        <strain evidence="3">JCM 3093</strain>
    </source>
</reference>
<name>A0AA37BNV7_9ACTN</name>
<dbReference type="Proteomes" id="UP000627984">
    <property type="component" value="Unassembled WGS sequence"/>
</dbReference>
<dbReference type="Gene3D" id="2.170.16.10">
    <property type="entry name" value="Hedgehog/Intein (Hint) domain"/>
    <property type="match status" value="1"/>
</dbReference>
<dbReference type="PANTHER" id="PTHR32305:SF17">
    <property type="entry name" value="TRNA NUCLEASE WAPA"/>
    <property type="match status" value="1"/>
</dbReference>
<dbReference type="InterPro" id="IPR022385">
    <property type="entry name" value="Rhs_assc_core"/>
</dbReference>
<dbReference type="InterPro" id="IPR003587">
    <property type="entry name" value="Hint_dom_N"/>
</dbReference>
<dbReference type="CDD" id="cd20695">
    <property type="entry name" value="CdiA-CT_5T87E_Ct"/>
    <property type="match status" value="1"/>
</dbReference>
<comment type="caution">
    <text evidence="3">The sequence shown here is derived from an EMBL/GenBank/DDBJ whole genome shotgun (WGS) entry which is preliminary data.</text>
</comment>
<evidence type="ECO:0000259" key="2">
    <source>
        <dbReference type="SMART" id="SM00306"/>
    </source>
</evidence>
<sequence length="1881" mass="202668">MCWESPDENDGDAATNDYTQSDLVLNVGGRSASIVKDRTSGAWKTVPDFGWRIEQVSGGADGQPYWRVTSSEGQVYRFGYTKDAQWQLPYIANQRGEPCWERYFTDADPPTCTGVWRWNLDQELDRNENVVDYVYERETNYFCLPSCYHETYRVMPYDRGGVLKSVQWGHNTQVAGSTPTARMSFTTADRGGVDVPGDLLCTAAQGCANDALAFYSTRKLTSVLTETLNTASAAWEPVTRLDLRHEWVYTRTDFGAPYDPVLWLDTVQQTGLAGTPAKLPPTDFDAAMVAGKMVYDDMSDWTDFLSWRMVPRIAGIGNGLGGRIEVAYGQADPCSGGKGRDGSDYFADQSGDCYRVDMYDGGNEAWTRYFKQLAMKVTERDLVGGSPDIVHGYEYSDGPRWTNPVEYAEPQWKPPTSDWRGYGTVHTTRGSGSDPNGYTVTSQTFFRGTGAPITDFEGNTVTDALPLQGQVLQEQAWKLTSLSPRTYAEMESTRYEYAVVSTGTGPGVQDPAFVHRTKERTREQVSGGGWRWSEQRTAYNADGLPVRLNDYGDTSTAADNTCTTTTYARNTASGQWLTGLPSVVERRAGDDCAAGQVLGRTVALYDGGSDPATNAPSDGNVTETRTYADASTASVTKSTFDDYGRLLTSTDPLGKTTTTAYSPATGWPRTGVTVTNPLGHTSTVVSSHRTGLPVVLTDANGKRIEIDYDALGRTTALWRPGEPRSGGTPTVTVSYDIPFDGNLGQPTGPARTTMRRLLSGTGADATYTSTFSYDDGLGRTRETQTASPAGGRAVTVTAYDGRGLAAAASAPVHNTGEPGSGLLNPALASLPQWTKTVYDGLERPTAVIDHHLGDELRRTTTAYPGADRMEVTPPVGGKTVTISNVADRTTKVEEWKDASTHHDTTYGYDRLGNLTKITDANGGVRTFTYDWLGRRTAGTDPDSGSTTAGYDAAGRLAWSVDGNGTKVSLVYDVLGRPTSQWTGEASTGTKLAEWTYDTVAKGQLTSSVRYVGGHAYTDAVTAYDHAYRPTGTKLTIPAAESDLAGEYVFTAAYDRAGNMTGQGMPAAGDLAAEQLTFSYTGLGLPQALTSDFGGGTTYVKEMSYSKTARPAERSYGASGQVKRAFTWDEATGWLERLTTTAKADTSSPAVAQDDRVTYNAAGQITRILDAAAATDGSPGQSECFAYDGLDRLTAAFTTTGSSCEAGADNRGPDPYDQRFAYDAVGNLTSLTDGGTTATYAYPTGTARPNAVTSITRPGRTDTYGYDDAGRLTSRTVDGKQAVFTWNPLGQLDKAVIDGAETSMVYDADGERLIRRDPDGSRTLYLGGMEVKSAGGQVKATRYYTGPDGSTVAMRDASGIKWLASGLHGSAQLAIDDSTGQVSRERYLPYGQRRGIDDLPFTDRGFLGKTEDASTGLTYLSARYYDPATARFISPDPLLSLDKPQWTNPYSYAVGDPIGMSDPTGLRPPPKEPKSACGPGKDHTVACKAVKKRLAETLAKNAEADVNRYLQELIAVGKQLGKLLMDALGVTNAVNCFTTGDANACTDAAIDALASLVGGAVGKLAAKYGAPWKWHKLKKLVDDLWNLGGRAFKALDGLLDARKVLGKRRQELTQSKADLAKSCGLAKKATSSFVPGTPVVMADGSRKPIEQVKIGDTVLASDPKSGKVEAKPVIALITSKGDKHLVRLTVDTDGVKGESIGVVVATANHRFWLPELREWRTAGGLRPGNRLRTSASVQIQVIAVTDQVTIDQRVHNLTIDDLHTYYIAVGTHDALVHNEDPCGEVPFGPKLNYEANPKHANGKLGSKVGPEPTNAKAMLARSLNISERRRIAYDAATGEIIVFARTEGATWHGYVVTWSLLDQKSKNAFIRAGIFNKRGKAR</sequence>
<accession>A0AA37BNV7</accession>
<dbReference type="NCBIfam" id="TIGR03696">
    <property type="entry name" value="Rhs_assc_core"/>
    <property type="match status" value="1"/>
</dbReference>
<feature type="domain" description="Hint" evidence="2">
    <location>
        <begin position="1629"/>
        <end position="1734"/>
    </location>
</feature>